<protein>
    <submittedName>
        <fullName evidence="3">Uncharacterized protein</fullName>
    </submittedName>
</protein>
<reference evidence="3" key="1">
    <citation type="submission" date="2014-09" db="EMBL/GenBank/DDBJ databases">
        <authorList>
            <person name="Magalhaes I.L.F."/>
            <person name="Oliveira U."/>
            <person name="Santos F.R."/>
            <person name="Vidigal T.H.D.A."/>
            <person name="Brescovit A.D."/>
            <person name="Santos A.J."/>
        </authorList>
    </citation>
    <scope>NUCLEOTIDE SEQUENCE</scope>
</reference>
<evidence type="ECO:0000256" key="2">
    <source>
        <dbReference type="SAM" id="SignalP"/>
    </source>
</evidence>
<accession>A0A0K8TBR4</accession>
<evidence type="ECO:0000256" key="1">
    <source>
        <dbReference type="SAM" id="MobiDB-lite"/>
    </source>
</evidence>
<organism evidence="3">
    <name type="scientific">Lygus hesperus</name>
    <name type="common">Western plant bug</name>
    <dbReference type="NCBI Taxonomy" id="30085"/>
    <lineage>
        <taxon>Eukaryota</taxon>
        <taxon>Metazoa</taxon>
        <taxon>Ecdysozoa</taxon>
        <taxon>Arthropoda</taxon>
        <taxon>Hexapoda</taxon>
        <taxon>Insecta</taxon>
        <taxon>Pterygota</taxon>
        <taxon>Neoptera</taxon>
        <taxon>Paraneoptera</taxon>
        <taxon>Hemiptera</taxon>
        <taxon>Heteroptera</taxon>
        <taxon>Panheteroptera</taxon>
        <taxon>Cimicomorpha</taxon>
        <taxon>Miridae</taxon>
        <taxon>Mirini</taxon>
        <taxon>Lygus</taxon>
    </lineage>
</organism>
<name>A0A0K8TBR4_LYGHE</name>
<feature type="chain" id="PRO_5005519928" evidence="2">
    <location>
        <begin position="21"/>
        <end position="196"/>
    </location>
</feature>
<dbReference type="AlphaFoldDB" id="A0A0K8TBR4"/>
<evidence type="ECO:0000313" key="3">
    <source>
        <dbReference type="EMBL" id="JAG62954.1"/>
    </source>
</evidence>
<feature type="compositionally biased region" description="Basic residues" evidence="1">
    <location>
        <begin position="148"/>
        <end position="189"/>
    </location>
</feature>
<feature type="signal peptide" evidence="2">
    <location>
        <begin position="1"/>
        <end position="20"/>
    </location>
</feature>
<feature type="region of interest" description="Disordered" evidence="1">
    <location>
        <begin position="97"/>
        <end position="196"/>
    </location>
</feature>
<feature type="compositionally biased region" description="Acidic residues" evidence="1">
    <location>
        <begin position="101"/>
        <end position="110"/>
    </location>
</feature>
<proteinExistence type="predicted"/>
<sequence>MCRYLISGLLLLSYIAVSISRPLTRKDKNYLLAKMTDWDDAPEAEKILNGTVTVNFNGTKKYKFVYTTANGSACIAKLRIKENGNGRYDWECLMKKRREPETEEEDDSESYDFATRQLHPDDDNFMKGTGTIEPKVGNRNKSGGKAPNKGKKGAKGGKAPNKKAKPGVKLRHGNKDKKGANKKAKNGNKVKKEFKG</sequence>
<keyword evidence="2" id="KW-0732">Signal</keyword>
<dbReference type="EMBL" id="GBRD01002867">
    <property type="protein sequence ID" value="JAG62954.1"/>
    <property type="molecule type" value="Transcribed_RNA"/>
</dbReference>